<dbReference type="NCBIfam" id="TIGR00275">
    <property type="entry name" value="aminoacetone oxidase family FAD-binding enzyme"/>
    <property type="match status" value="1"/>
</dbReference>
<evidence type="ECO:0000259" key="5">
    <source>
        <dbReference type="Pfam" id="PF22780"/>
    </source>
</evidence>
<dbReference type="EMBL" id="AWFF01000047">
    <property type="protein sequence ID" value="KCZ53693.1"/>
    <property type="molecule type" value="Genomic_DNA"/>
</dbReference>
<name>A0A062U7J9_9PROT</name>
<dbReference type="OrthoDB" id="5288829at2"/>
<dbReference type="Pfam" id="PF03486">
    <property type="entry name" value="HI0933_like"/>
    <property type="match status" value="1"/>
</dbReference>
<reference evidence="6 7" key="1">
    <citation type="journal article" date="2014" name="Antonie Van Leeuwenhoek">
        <title>Hyphomonas beringensis sp. nov. and Hyphomonas chukchiensis sp. nov., isolated from surface seawater of the Bering Sea and Chukchi Sea.</title>
        <authorList>
            <person name="Li C."/>
            <person name="Lai Q."/>
            <person name="Li G."/>
            <person name="Dong C."/>
            <person name="Wang J."/>
            <person name="Liao Y."/>
            <person name="Shao Z."/>
        </authorList>
    </citation>
    <scope>NUCLEOTIDE SEQUENCE [LARGE SCALE GENOMIC DNA]</scope>
    <source>
        <strain evidence="6 7">25B14_1</strain>
    </source>
</reference>
<dbReference type="Proteomes" id="UP000027037">
    <property type="component" value="Unassembled WGS sequence"/>
</dbReference>
<dbReference type="Gene3D" id="1.10.8.260">
    <property type="entry name" value="HI0933 insert domain-like"/>
    <property type="match status" value="1"/>
</dbReference>
<dbReference type="InterPro" id="IPR057661">
    <property type="entry name" value="RsdA/BaiN/AoA(So)_Rossmann"/>
</dbReference>
<dbReference type="Gene3D" id="2.40.30.10">
    <property type="entry name" value="Translation factors"/>
    <property type="match status" value="1"/>
</dbReference>
<dbReference type="InterPro" id="IPR036188">
    <property type="entry name" value="FAD/NAD-bd_sf"/>
</dbReference>
<accession>A0A062U7J9</accession>
<proteinExistence type="predicted"/>
<dbReference type="InterPro" id="IPR023166">
    <property type="entry name" value="BaiN-like_dom_sf"/>
</dbReference>
<feature type="domain" description="RsdA/BaiN/AoA(So)-like Rossmann fold-like" evidence="4">
    <location>
        <begin position="7"/>
        <end position="399"/>
    </location>
</feature>
<dbReference type="PANTHER" id="PTHR42887">
    <property type="entry name" value="OS12G0638800 PROTEIN"/>
    <property type="match status" value="1"/>
</dbReference>
<evidence type="ECO:0008006" key="8">
    <source>
        <dbReference type="Google" id="ProtNLM"/>
    </source>
</evidence>
<dbReference type="PANTHER" id="PTHR42887:SF1">
    <property type="entry name" value="BLR3961 PROTEIN"/>
    <property type="match status" value="1"/>
</dbReference>
<evidence type="ECO:0000313" key="6">
    <source>
        <dbReference type="EMBL" id="KCZ53693.1"/>
    </source>
</evidence>
<dbReference type="Pfam" id="PF22780">
    <property type="entry name" value="HI0933_like_1st"/>
    <property type="match status" value="1"/>
</dbReference>
<gene>
    <name evidence="6" type="ORF">HY29_16280</name>
</gene>
<comment type="cofactor">
    <cofactor evidence="1">
        <name>FAD</name>
        <dbReference type="ChEBI" id="CHEBI:57692"/>
    </cofactor>
</comment>
<feature type="domain" description="RsdA/BaiN/AoA(So)-like insert" evidence="5">
    <location>
        <begin position="194"/>
        <end position="348"/>
    </location>
</feature>
<comment type="caution">
    <text evidence="6">The sequence shown here is derived from an EMBL/GenBank/DDBJ whole genome shotgun (WGS) entry which is preliminary data.</text>
</comment>
<dbReference type="NCBIfam" id="TIGR03862">
    <property type="entry name" value="flavo_PP4765"/>
    <property type="match status" value="1"/>
</dbReference>
<dbReference type="PATRIC" id="fig|1280946.3.peg.2418"/>
<evidence type="ECO:0000256" key="3">
    <source>
        <dbReference type="ARBA" id="ARBA00022827"/>
    </source>
</evidence>
<keyword evidence="7" id="KW-1185">Reference proteome</keyword>
<dbReference type="Gene3D" id="3.50.50.60">
    <property type="entry name" value="FAD/NAD(P)-binding domain"/>
    <property type="match status" value="1"/>
</dbReference>
<dbReference type="InterPro" id="IPR022460">
    <property type="entry name" value="Flavoprotein_PP4765"/>
</dbReference>
<dbReference type="SUPFAM" id="SSF160996">
    <property type="entry name" value="HI0933 insert domain-like"/>
    <property type="match status" value="1"/>
</dbReference>
<keyword evidence="2" id="KW-0285">Flavoprotein</keyword>
<evidence type="ECO:0000256" key="2">
    <source>
        <dbReference type="ARBA" id="ARBA00022630"/>
    </source>
</evidence>
<evidence type="ECO:0000313" key="7">
    <source>
        <dbReference type="Proteomes" id="UP000027037"/>
    </source>
</evidence>
<dbReference type="InterPro" id="IPR055178">
    <property type="entry name" value="RsdA/BaiN/AoA(So)-like_dom"/>
</dbReference>
<evidence type="ECO:0000256" key="1">
    <source>
        <dbReference type="ARBA" id="ARBA00001974"/>
    </source>
</evidence>
<dbReference type="SUPFAM" id="SSF51905">
    <property type="entry name" value="FAD/NAD(P)-binding domain"/>
    <property type="match status" value="1"/>
</dbReference>
<organism evidence="6 7">
    <name type="scientific">Hyphomonas beringensis</name>
    <dbReference type="NCBI Taxonomy" id="1280946"/>
    <lineage>
        <taxon>Bacteria</taxon>
        <taxon>Pseudomonadati</taxon>
        <taxon>Pseudomonadota</taxon>
        <taxon>Alphaproteobacteria</taxon>
        <taxon>Hyphomonadales</taxon>
        <taxon>Hyphomonadaceae</taxon>
        <taxon>Hyphomonas</taxon>
    </lineage>
</organism>
<dbReference type="eggNOG" id="COG2081">
    <property type="taxonomic scope" value="Bacteria"/>
</dbReference>
<dbReference type="STRING" id="1280946.HY29_16280"/>
<dbReference type="AlphaFoldDB" id="A0A062U7J9"/>
<dbReference type="InterPro" id="IPR004792">
    <property type="entry name" value="BaiN-like"/>
</dbReference>
<keyword evidence="3" id="KW-0274">FAD</keyword>
<evidence type="ECO:0000259" key="4">
    <source>
        <dbReference type="Pfam" id="PF03486"/>
    </source>
</evidence>
<protein>
    <recommendedName>
        <fullName evidence="8">NAD(FAD)-utilizing dehydrogenase</fullName>
    </recommendedName>
</protein>
<sequence>MIDPSNRVAVIGAGPAGLMAAEILSSHGYGVDIYDAMPSVARKFLMAGKSGLNITNTHFPNDVGDIYPRPAAPLRSALAAFPSHSVENWMQDLGVQPVTGSTGRVFPQQMKASPLLRAWLRRLQENDVRLHVRHRLRLWNEAGLQFDTPDGQKAVRPAACVFAMGGSSWARLGCDGQWAEIFREAGIELAPFLPSNCGFRMSWSDHLKAEFAGQPVKNVQLTVETKRGIQHTSEEFVVTADGVESGAIYTLSLTLRDKIVSGETATIWLDLLPDLDGGEIERRLQARKGKQSISNHLRRTLNLTGIKRALLNELGDRTVFDDPKALAQQIKSLPLTLAGMAPLDQAISTAGGVAWHELTEDFMLCKKPGAFCAGEMIGWDAPTGGYLLTACFATGRAAGLGAVRWLENRSV</sequence>
<dbReference type="RefSeq" id="WP_034797258.1">
    <property type="nucleotide sequence ID" value="NZ_AWFF01000047.1"/>
</dbReference>